<dbReference type="InterPro" id="IPR041796">
    <property type="entry name" value="Mre11_N"/>
</dbReference>
<dbReference type="PANTHER" id="PTHR30337">
    <property type="entry name" value="COMPONENT OF ATP-DEPENDENT DSDNA EXONUCLEASE"/>
    <property type="match status" value="1"/>
</dbReference>
<evidence type="ECO:0000313" key="12">
    <source>
        <dbReference type="Proteomes" id="UP000002061"/>
    </source>
</evidence>
<keyword evidence="12" id="KW-1185">Reference proteome</keyword>
<dbReference type="EMBL" id="CP002009">
    <property type="protein sequence ID" value="ADG13479.1"/>
    <property type="molecule type" value="Genomic_DNA"/>
</dbReference>
<keyword evidence="2 9" id="KW-0479">Metal-binding</keyword>
<keyword evidence="4 9" id="KW-0227">DNA damage</keyword>
<dbReference type="GO" id="GO:0000403">
    <property type="term" value="F:Y-form DNA binding"/>
    <property type="evidence" value="ECO:0007669"/>
    <property type="project" value="UniProtKB-UniRule"/>
</dbReference>
<evidence type="ECO:0000256" key="4">
    <source>
        <dbReference type="ARBA" id="ARBA00022763"/>
    </source>
</evidence>
<dbReference type="SUPFAM" id="SSF56300">
    <property type="entry name" value="Metallo-dependent phosphatases"/>
    <property type="match status" value="1"/>
</dbReference>
<dbReference type="OrthoDB" id="11638at2157"/>
<feature type="binding site" evidence="9">
    <location>
        <position position="206"/>
    </location>
    <ligand>
        <name>Mn(2+)</name>
        <dbReference type="ChEBI" id="CHEBI:29035"/>
        <label>2</label>
    </ligand>
</feature>
<dbReference type="PANTHER" id="PTHR30337:SF0">
    <property type="entry name" value="NUCLEASE SBCCD SUBUNIT D"/>
    <property type="match status" value="1"/>
</dbReference>
<evidence type="ECO:0000256" key="1">
    <source>
        <dbReference type="ARBA" id="ARBA00022722"/>
    </source>
</evidence>
<feature type="binding site" evidence="9">
    <location>
        <position position="176"/>
    </location>
    <ligand>
        <name>Mn(2+)</name>
        <dbReference type="ChEBI" id="CHEBI:29035"/>
        <label>2</label>
    </ligand>
</feature>
<dbReference type="InterPro" id="IPR050535">
    <property type="entry name" value="DNA_Repair-Maintenance_Comp"/>
</dbReference>
<evidence type="ECO:0000256" key="7">
    <source>
        <dbReference type="ARBA" id="ARBA00023204"/>
    </source>
</evidence>
<evidence type="ECO:0000256" key="6">
    <source>
        <dbReference type="ARBA" id="ARBA00022839"/>
    </source>
</evidence>
<gene>
    <name evidence="9" type="primary">mre11</name>
    <name evidence="11" type="ordered locus">Metin_0814</name>
</gene>
<dbReference type="STRING" id="573063.Metin_0814"/>
<keyword evidence="7 9" id="KW-0234">DNA repair</keyword>
<evidence type="ECO:0000256" key="9">
    <source>
        <dbReference type="HAMAP-Rule" id="MF_02044"/>
    </source>
</evidence>
<evidence type="ECO:0000259" key="10">
    <source>
        <dbReference type="Pfam" id="PF00149"/>
    </source>
</evidence>
<feature type="binding site" evidence="9">
    <location>
        <position position="10"/>
    </location>
    <ligand>
        <name>Mn(2+)</name>
        <dbReference type="ChEBI" id="CHEBI:29035"/>
        <label>1</label>
    </ligand>
</feature>
<dbReference type="Gene3D" id="3.60.21.10">
    <property type="match status" value="1"/>
</dbReference>
<evidence type="ECO:0000256" key="5">
    <source>
        <dbReference type="ARBA" id="ARBA00022801"/>
    </source>
</evidence>
<keyword evidence="3 9" id="KW-0255">Endonuclease</keyword>
<dbReference type="InterPro" id="IPR029052">
    <property type="entry name" value="Metallo-depent_PP-like"/>
</dbReference>
<proteinExistence type="inferred from homology"/>
<keyword evidence="8 9" id="KW-0464">Manganese</keyword>
<dbReference type="HAMAP" id="MF_02044">
    <property type="entry name" value="Mre11"/>
    <property type="match status" value="1"/>
</dbReference>
<dbReference type="RefSeq" id="WP_013100225.1">
    <property type="nucleotide sequence ID" value="NC_014122.1"/>
</dbReference>
<keyword evidence="5 9" id="KW-0378">Hydrolase</keyword>
<dbReference type="GO" id="GO:0045027">
    <property type="term" value="F:DNA end binding"/>
    <property type="evidence" value="ECO:0007669"/>
    <property type="project" value="UniProtKB-UniRule"/>
</dbReference>
<dbReference type="eggNOG" id="arCOG00397">
    <property type="taxonomic scope" value="Archaea"/>
</dbReference>
<comment type="subunit">
    <text evidence="9">Homodimer. Forms a heterotetramer composed of two Mre11 subunits and two Rad50 subunits.</text>
</comment>
<reference evidence="11" key="1">
    <citation type="submission" date="2010-04" db="EMBL/GenBank/DDBJ databases">
        <title>Complete sequence of Methanocaldococcus infernus ME.</title>
        <authorList>
            <consortium name="US DOE Joint Genome Institute"/>
            <person name="Lucas S."/>
            <person name="Copeland A."/>
            <person name="Lapidus A."/>
            <person name="Cheng J.-F."/>
            <person name="Bruce D."/>
            <person name="Goodwin L."/>
            <person name="Pitluck S."/>
            <person name="Munk A.C."/>
            <person name="Detter J.C."/>
            <person name="Han C."/>
            <person name="Tapia R."/>
            <person name="Land M."/>
            <person name="Hauser L."/>
            <person name="Kyrpides N."/>
            <person name="Mikhailova N."/>
            <person name="Sieprawska-Lupa M."/>
            <person name="Whitman W.B."/>
            <person name="Woyke T."/>
        </authorList>
    </citation>
    <scope>NUCLEOTIDE SEQUENCE [LARGE SCALE GENOMIC DNA]</scope>
    <source>
        <strain evidence="11">ME</strain>
    </source>
</reference>
<dbReference type="Gene3D" id="3.30.110.80">
    <property type="entry name" value="DNA double-strand break repair nuclease"/>
    <property type="match status" value="1"/>
</dbReference>
<feature type="binding site" evidence="9">
    <location>
        <position position="12"/>
    </location>
    <ligand>
        <name>Mn(2+)</name>
        <dbReference type="ChEBI" id="CHEBI:29035"/>
        <label>1</label>
    </ligand>
</feature>
<feature type="binding site" evidence="9">
    <location>
        <position position="208"/>
    </location>
    <ligand>
        <name>Mn(2+)</name>
        <dbReference type="ChEBI" id="CHEBI:29035"/>
        <label>1</label>
    </ligand>
</feature>
<dbReference type="Proteomes" id="UP000002061">
    <property type="component" value="Chromosome"/>
</dbReference>
<dbReference type="GO" id="GO:0008408">
    <property type="term" value="F:3'-5' exonuclease activity"/>
    <property type="evidence" value="ECO:0007669"/>
    <property type="project" value="UniProtKB-UniRule"/>
</dbReference>
<feature type="binding site" evidence="9">
    <location>
        <position position="86"/>
    </location>
    <ligand>
        <name>Mn(2+)</name>
        <dbReference type="ChEBI" id="CHEBI:29035"/>
        <label>2</label>
    </ligand>
</feature>
<feature type="binding site" evidence="9">
    <location>
        <position position="51"/>
    </location>
    <ligand>
        <name>Mn(2+)</name>
        <dbReference type="ChEBI" id="CHEBI:29035"/>
        <label>1</label>
    </ligand>
</feature>
<dbReference type="Pfam" id="PF00149">
    <property type="entry name" value="Metallophos"/>
    <property type="match status" value="1"/>
</dbReference>
<accession>D5VSC6</accession>
<evidence type="ECO:0000256" key="2">
    <source>
        <dbReference type="ARBA" id="ARBA00022723"/>
    </source>
</evidence>
<dbReference type="InterPro" id="IPR032885">
    <property type="entry name" value="Mre11_archaea-type"/>
</dbReference>
<evidence type="ECO:0000256" key="3">
    <source>
        <dbReference type="ARBA" id="ARBA00022759"/>
    </source>
</evidence>
<dbReference type="GO" id="GO:0006302">
    <property type="term" value="P:double-strand break repair"/>
    <property type="evidence" value="ECO:0007669"/>
    <property type="project" value="UniProtKB-UniRule"/>
</dbReference>
<feature type="binding site" evidence="9">
    <location>
        <position position="51"/>
    </location>
    <ligand>
        <name>Mn(2+)</name>
        <dbReference type="ChEBI" id="CHEBI:29035"/>
        <label>2</label>
    </ligand>
</feature>
<feature type="active site" description="Proton donor" evidence="9">
    <location>
        <position position="87"/>
    </location>
</feature>
<dbReference type="GO" id="GO:0004519">
    <property type="term" value="F:endonuclease activity"/>
    <property type="evidence" value="ECO:0007669"/>
    <property type="project" value="UniProtKB-UniRule"/>
</dbReference>
<sequence>MSFKFAHLADIHLGFEQYKLPFRAEEFKETFKKAIEKAVEEKVDFILISGDLFHSSKPSPQTIRDAIEVLSIPKEHDIPIFSIEGNHDRTLRKVSIHKLLEDLGLLNLIGFTEEKKESEYLETIEIKNRLICRGIFSKGNDEVVIYGMKYMSSAWFERNKLSDYFKPEGESVLMLHQGIKELSPNIGYELSLGDLPENFLYYALGHIHKSYIDSKGYGKVAYPGSLERWDFGDYSVRYRLEDGKLHETKGSEKGFFIVEDFEPRFVKLDVRPFIDIHVDKENIDKLITLTKRVPKEAFLRISVIGDSTIIKKLEAIKSYFKAEHIVTRVKMQSSDLEEKDEKINEDEYFEDFEKKVIEKISQDWSDDEILKLILENFGYKESKKVKVKGGTLDVYLS</sequence>
<dbReference type="AlphaFoldDB" id="D5VSC6"/>
<dbReference type="GeneID" id="9131828"/>
<protein>
    <recommendedName>
        <fullName evidence="9">DNA double-strand break repair protein Mre11</fullName>
        <ecNumber evidence="9">3.1.-.-</ecNumber>
    </recommendedName>
</protein>
<evidence type="ECO:0000256" key="8">
    <source>
        <dbReference type="ARBA" id="ARBA00023211"/>
    </source>
</evidence>
<comment type="activity regulation">
    <text evidence="9">Nuclease activity is regulated by Rad50.</text>
</comment>
<keyword evidence="1 9" id="KW-0540">Nuclease</keyword>
<evidence type="ECO:0000313" key="11">
    <source>
        <dbReference type="EMBL" id="ADG13479.1"/>
    </source>
</evidence>
<keyword evidence="6 9" id="KW-0269">Exonuclease</keyword>
<dbReference type="InterPro" id="IPR004843">
    <property type="entry name" value="Calcineurin-like_PHP"/>
</dbReference>
<comment type="function">
    <text evidence="9">Part of the Rad50/Mre11 complex, which is involved in the early steps of DNA double-strand break (DSB) repair. The complex may facilitate opening of the processed DNA ends to aid in the recruitment of HerA and NurA. Mre11 binds to DSB ends and has both double-stranded 3'-5' exonuclease activity and single-stranded endonuclease activity.</text>
</comment>
<dbReference type="CDD" id="cd00840">
    <property type="entry name" value="MPP_Mre11_N"/>
    <property type="match status" value="1"/>
</dbReference>
<dbReference type="HOGENOM" id="CLU_026621_5_2_2"/>
<comment type="similarity">
    <text evidence="9">Belongs to the MRE11/RAD32 family.</text>
</comment>
<comment type="cofactor">
    <cofactor evidence="9">
        <name>Mn(2+)</name>
        <dbReference type="ChEBI" id="CHEBI:29035"/>
    </cofactor>
    <text evidence="9">Binds 2 manganese ions per subunit.</text>
</comment>
<dbReference type="KEGG" id="mif:Metin_0814"/>
<organism evidence="11 12">
    <name type="scientific">Methanocaldococcus infernus (strain DSM 11812 / JCM 15783 / ME)</name>
    <dbReference type="NCBI Taxonomy" id="573063"/>
    <lineage>
        <taxon>Archaea</taxon>
        <taxon>Methanobacteriati</taxon>
        <taxon>Methanobacteriota</taxon>
        <taxon>Methanomada group</taxon>
        <taxon>Methanococci</taxon>
        <taxon>Methanococcales</taxon>
        <taxon>Methanocaldococcaceae</taxon>
        <taxon>Methanocaldococcus</taxon>
    </lineage>
</organism>
<dbReference type="EC" id="3.1.-.-" evidence="9"/>
<name>D5VSC6_METIM</name>
<dbReference type="GO" id="GO:0030145">
    <property type="term" value="F:manganese ion binding"/>
    <property type="evidence" value="ECO:0007669"/>
    <property type="project" value="UniProtKB-UniRule"/>
</dbReference>
<feature type="domain" description="Calcineurin-like phosphoesterase" evidence="10">
    <location>
        <begin position="3"/>
        <end position="209"/>
    </location>
</feature>